<feature type="compositionally biased region" description="Pro residues" evidence="1">
    <location>
        <begin position="499"/>
        <end position="510"/>
    </location>
</feature>
<sequence>MVLLFQWFADTIHIIPFPHSLLIEPGVALRVQLAPNTYRVYSTGSDPTSGADQNQLKCAQIAIDAGVLDFIKATGAIDHRSLNMGGQTMWPSVQDFIKKTIPRPFPEPEFLECETKAEAEIKSWFNRILQNANKSRTVPLTLKHSFHYLQQKQCHGCVLRIEDPLKDPKEAKSYLVEPGFSKKNTAKLAVCLRAMSEGVGSFLRGYVPAITKAATISLPVKAPENPSENQGASLEMKRYANETFYPQLLAACQAIGPQVVPLFFYQNNKTNKKIGCTLKLMIPPPSETPLAPTVHLDKNNTVSRKYNVPMQYSSEDEARIAVLRLAEKMGALQFVKDRGAPPMGKTIPPKPNKATQSQATHSLLRPETKSQAKPTKVQPMRVPKDRDKDTNQPNVALAYGDVEPGEIVPPVAGSSTSSKSSRPSHPTAALPRRPYQYPDQLYVPHPFNPSTPVPYGTPTSAHPAPMPGLGMYGMGTGGSPFTYPSGSAYPSHQNTFPFTPQPPIQPPLPPSNSNRFAPHPTPLGGHGAKRKRGSDDAQEKKSGGSSGRGGSDNKRPRK</sequence>
<keyword evidence="3" id="KW-1185">Reference proteome</keyword>
<feature type="compositionally biased region" description="Low complexity" evidence="1">
    <location>
        <begin position="409"/>
        <end position="426"/>
    </location>
</feature>
<feature type="region of interest" description="Disordered" evidence="1">
    <location>
        <begin position="336"/>
        <end position="432"/>
    </location>
</feature>
<dbReference type="Proteomes" id="UP000799118">
    <property type="component" value="Unassembled WGS sequence"/>
</dbReference>
<reference evidence="2" key="1">
    <citation type="journal article" date="2019" name="Environ. Microbiol.">
        <title>Fungal ecological strategies reflected in gene transcription - a case study of two litter decomposers.</title>
        <authorList>
            <person name="Barbi F."/>
            <person name="Kohler A."/>
            <person name="Barry K."/>
            <person name="Baskaran P."/>
            <person name="Daum C."/>
            <person name="Fauchery L."/>
            <person name="Ihrmark K."/>
            <person name="Kuo A."/>
            <person name="LaButti K."/>
            <person name="Lipzen A."/>
            <person name="Morin E."/>
            <person name="Grigoriev I.V."/>
            <person name="Henrissat B."/>
            <person name="Lindahl B."/>
            <person name="Martin F."/>
        </authorList>
    </citation>
    <scope>NUCLEOTIDE SEQUENCE</scope>
    <source>
        <strain evidence="2">JB14</strain>
    </source>
</reference>
<proteinExistence type="predicted"/>
<feature type="compositionally biased region" description="Basic and acidic residues" evidence="1">
    <location>
        <begin position="533"/>
        <end position="542"/>
    </location>
</feature>
<evidence type="ECO:0000313" key="2">
    <source>
        <dbReference type="EMBL" id="KAE9399679.1"/>
    </source>
</evidence>
<feature type="compositionally biased region" description="Polar residues" evidence="1">
    <location>
        <begin position="484"/>
        <end position="494"/>
    </location>
</feature>
<dbReference type="EMBL" id="ML769466">
    <property type="protein sequence ID" value="KAE9399679.1"/>
    <property type="molecule type" value="Genomic_DNA"/>
</dbReference>
<organism evidence="2 3">
    <name type="scientific">Gymnopus androsaceus JB14</name>
    <dbReference type="NCBI Taxonomy" id="1447944"/>
    <lineage>
        <taxon>Eukaryota</taxon>
        <taxon>Fungi</taxon>
        <taxon>Dikarya</taxon>
        <taxon>Basidiomycota</taxon>
        <taxon>Agaricomycotina</taxon>
        <taxon>Agaricomycetes</taxon>
        <taxon>Agaricomycetidae</taxon>
        <taxon>Agaricales</taxon>
        <taxon>Marasmiineae</taxon>
        <taxon>Omphalotaceae</taxon>
        <taxon>Gymnopus</taxon>
    </lineage>
</organism>
<accession>A0A6A4HMJ3</accession>
<gene>
    <name evidence="2" type="ORF">BT96DRAFT_939228</name>
</gene>
<name>A0A6A4HMJ3_9AGAR</name>
<evidence type="ECO:0000256" key="1">
    <source>
        <dbReference type="SAM" id="MobiDB-lite"/>
    </source>
</evidence>
<evidence type="ECO:0000313" key="3">
    <source>
        <dbReference type="Proteomes" id="UP000799118"/>
    </source>
</evidence>
<dbReference type="OrthoDB" id="3254160at2759"/>
<feature type="region of interest" description="Disordered" evidence="1">
    <location>
        <begin position="484"/>
        <end position="558"/>
    </location>
</feature>
<dbReference type="AlphaFoldDB" id="A0A6A4HMJ3"/>
<protein>
    <submittedName>
        <fullName evidence="2">Uncharacterized protein</fullName>
    </submittedName>
</protein>